<dbReference type="AlphaFoldDB" id="A0A2T2WV35"/>
<protein>
    <submittedName>
        <fullName evidence="1">Uncharacterized protein</fullName>
    </submittedName>
</protein>
<organism evidence="1 2">
    <name type="scientific">Sulfobacillus benefaciens</name>
    <dbReference type="NCBI Taxonomy" id="453960"/>
    <lineage>
        <taxon>Bacteria</taxon>
        <taxon>Bacillati</taxon>
        <taxon>Bacillota</taxon>
        <taxon>Clostridia</taxon>
        <taxon>Eubacteriales</taxon>
        <taxon>Clostridiales Family XVII. Incertae Sedis</taxon>
        <taxon>Sulfobacillus</taxon>
    </lineage>
</organism>
<reference evidence="1 2" key="1">
    <citation type="journal article" date="2014" name="BMC Genomics">
        <title>Comparison of environmental and isolate Sulfobacillus genomes reveals diverse carbon, sulfur, nitrogen, and hydrogen metabolisms.</title>
        <authorList>
            <person name="Justice N.B."/>
            <person name="Norman A."/>
            <person name="Brown C.T."/>
            <person name="Singh A."/>
            <person name="Thomas B.C."/>
            <person name="Banfield J.F."/>
        </authorList>
    </citation>
    <scope>NUCLEOTIDE SEQUENCE [LARGE SCALE GENOMIC DNA]</scope>
    <source>
        <strain evidence="1">AMDSBA4</strain>
    </source>
</reference>
<dbReference type="EMBL" id="PXYW01000134">
    <property type="protein sequence ID" value="PSR26086.1"/>
    <property type="molecule type" value="Genomic_DNA"/>
</dbReference>
<gene>
    <name evidence="1" type="ORF">C7B46_20280</name>
</gene>
<proteinExistence type="predicted"/>
<comment type="caution">
    <text evidence="1">The sequence shown here is derived from an EMBL/GenBank/DDBJ whole genome shotgun (WGS) entry which is preliminary data.</text>
</comment>
<accession>A0A2T2WV35</accession>
<evidence type="ECO:0000313" key="2">
    <source>
        <dbReference type="Proteomes" id="UP000242972"/>
    </source>
</evidence>
<evidence type="ECO:0000313" key="1">
    <source>
        <dbReference type="EMBL" id="PSR26086.1"/>
    </source>
</evidence>
<dbReference type="Proteomes" id="UP000242972">
    <property type="component" value="Unassembled WGS sequence"/>
</dbReference>
<sequence>MLNEALRKHLQGRPAGPVDLWLTRSERPVTVDVEPLESGWQIRVPDSGESQRSARIDVLDALGRAVGWDAAFGRALTAAPQETLWVWIPAHAVRGIVWRPQTPAVGIDYTAKAREAWVLLRSRALQGETLTYGDLGHALGGLHPLHDVPQVLDVIQRWCHEHDVADLTGVVVSQRTGRPGRDYWRQNGWSAWTPQEQETSWHQSLRALQQNPGPDTAPF</sequence>
<name>A0A2T2WV35_9FIRM</name>